<evidence type="ECO:0000313" key="3">
    <source>
        <dbReference type="Proteomes" id="UP000076532"/>
    </source>
</evidence>
<dbReference type="Proteomes" id="UP000076532">
    <property type="component" value="Unassembled WGS sequence"/>
</dbReference>
<proteinExistence type="predicted"/>
<accession>A0A165WJI0</accession>
<feature type="region of interest" description="Disordered" evidence="1">
    <location>
        <begin position="83"/>
        <end position="108"/>
    </location>
</feature>
<dbReference type="OrthoDB" id="5529162at2759"/>
<sequence>MSTILPTARPNPNTHTFCVSTHYQLSHPSPAQDDYDDYDDEPEDLAHALIASSLQKTQSLIPHRPSALKARHCALGARDDRLERPIAPHQPGGAHRRALPAGGVRAGPSEHRALCGKVELSGSSLGQVVHPRAAAEFVNAGQGTRSKRMVHSCSGYLVDVPVDVDLQGTRPWKLVGKWWTRKAREALQIPGCKTPRAQLEVPIPREVNQEGGSFDIELSE</sequence>
<protein>
    <submittedName>
        <fullName evidence="2">Uncharacterized protein</fullName>
    </submittedName>
</protein>
<reference evidence="2 3" key="1">
    <citation type="journal article" date="2016" name="Mol. Biol. Evol.">
        <title>Comparative Genomics of Early-Diverging Mushroom-Forming Fungi Provides Insights into the Origins of Lignocellulose Decay Capabilities.</title>
        <authorList>
            <person name="Nagy L.G."/>
            <person name="Riley R."/>
            <person name="Tritt A."/>
            <person name="Adam C."/>
            <person name="Daum C."/>
            <person name="Floudas D."/>
            <person name="Sun H."/>
            <person name="Yadav J.S."/>
            <person name="Pangilinan J."/>
            <person name="Larsson K.H."/>
            <person name="Matsuura K."/>
            <person name="Barry K."/>
            <person name="Labutti K."/>
            <person name="Kuo R."/>
            <person name="Ohm R.A."/>
            <person name="Bhattacharya S.S."/>
            <person name="Shirouzu T."/>
            <person name="Yoshinaga Y."/>
            <person name="Martin F.M."/>
            <person name="Grigoriev I.V."/>
            <person name="Hibbett D.S."/>
        </authorList>
    </citation>
    <scope>NUCLEOTIDE SEQUENCE [LARGE SCALE GENOMIC DNA]</scope>
    <source>
        <strain evidence="2 3">CBS 109695</strain>
    </source>
</reference>
<evidence type="ECO:0000256" key="1">
    <source>
        <dbReference type="SAM" id="MobiDB-lite"/>
    </source>
</evidence>
<dbReference type="EMBL" id="KV417743">
    <property type="protein sequence ID" value="KZP07685.1"/>
    <property type="molecule type" value="Genomic_DNA"/>
</dbReference>
<dbReference type="STRING" id="436010.A0A165WJI0"/>
<gene>
    <name evidence="2" type="ORF">FIBSPDRAFT_901876</name>
</gene>
<name>A0A165WJI0_9AGAM</name>
<keyword evidence="3" id="KW-1185">Reference proteome</keyword>
<organism evidence="2 3">
    <name type="scientific">Athelia psychrophila</name>
    <dbReference type="NCBI Taxonomy" id="1759441"/>
    <lineage>
        <taxon>Eukaryota</taxon>
        <taxon>Fungi</taxon>
        <taxon>Dikarya</taxon>
        <taxon>Basidiomycota</taxon>
        <taxon>Agaricomycotina</taxon>
        <taxon>Agaricomycetes</taxon>
        <taxon>Agaricomycetidae</taxon>
        <taxon>Atheliales</taxon>
        <taxon>Atheliaceae</taxon>
        <taxon>Athelia</taxon>
    </lineage>
</organism>
<evidence type="ECO:0000313" key="2">
    <source>
        <dbReference type="EMBL" id="KZP07685.1"/>
    </source>
</evidence>
<dbReference type="AlphaFoldDB" id="A0A165WJI0"/>